<dbReference type="EMBL" id="JAJSPL020000038">
    <property type="protein sequence ID" value="KAK7735597.1"/>
    <property type="molecule type" value="Genomic_DNA"/>
</dbReference>
<accession>A0AAN9U2P4</accession>
<sequence>MMDAYQLSGNLGCLNHPSRPAFRQPHMMPQHQIQNKPTASQDFPLSATALSSSRSLKSSDVAFDPAYIHSLQPQPPSTGRMVGNQFQQNLPTRAPSRTTHSAAVQKKLMGHIRQRMEERIPEHGFCYKPYIFSEDDFRLKMTAYLALNDQEEPVGSLDDFPADPETQRRLAQELVEAMLNREKNSLMDPGARIPLARINKLSPFEIDLMAWNVLFETRDVHRGKISLPSWGKDWPREEFSSFSERFEAVKKTLYHCKAMVSSLFDEIFAKRLPLNPTAEFSRKNSNKRLNGKRKRDLEIAKGAKQDGFVPSYLRKTSSPESAMSTSCCSVGRPPPSARKTSMGIPDLKRRRANPEGIEAGHKLFDITQNSAYLAEILEQPQSGRIFRTDSLKDCIDQIGVPNKIASSKNEQSLTQLPQSSMVSISGSPYGFQAQHGGLENLGHLNVAQQHLSANSPQTWFNEAIAIGSDLDPGNGASDTTHFNLFDSQQWTGGVDLPNETNVDNMELFQGDQAIYKGFGDEKSLIDPISNEELEELLNMPRAFNTEI</sequence>
<proteinExistence type="predicted"/>
<feature type="region of interest" description="Disordered" evidence="1">
    <location>
        <begin position="16"/>
        <end position="39"/>
    </location>
</feature>
<dbReference type="AlphaFoldDB" id="A0AAN9U2P4"/>
<evidence type="ECO:0000313" key="2">
    <source>
        <dbReference type="EMBL" id="KAK7735597.1"/>
    </source>
</evidence>
<organism evidence="2 3">
    <name type="scientific">Cytospora paraplurivora</name>
    <dbReference type="NCBI Taxonomy" id="2898453"/>
    <lineage>
        <taxon>Eukaryota</taxon>
        <taxon>Fungi</taxon>
        <taxon>Dikarya</taxon>
        <taxon>Ascomycota</taxon>
        <taxon>Pezizomycotina</taxon>
        <taxon>Sordariomycetes</taxon>
        <taxon>Sordariomycetidae</taxon>
        <taxon>Diaporthales</taxon>
        <taxon>Cytosporaceae</taxon>
        <taxon>Cytospora</taxon>
    </lineage>
</organism>
<gene>
    <name evidence="2" type="ORF">SLS53_007511</name>
</gene>
<name>A0AAN9U2P4_9PEZI</name>
<evidence type="ECO:0000313" key="3">
    <source>
        <dbReference type="Proteomes" id="UP001320245"/>
    </source>
</evidence>
<keyword evidence="3" id="KW-1185">Reference proteome</keyword>
<evidence type="ECO:0000256" key="1">
    <source>
        <dbReference type="SAM" id="MobiDB-lite"/>
    </source>
</evidence>
<dbReference type="Proteomes" id="UP001320245">
    <property type="component" value="Unassembled WGS sequence"/>
</dbReference>
<reference evidence="2 3" key="1">
    <citation type="journal article" date="2023" name="PLoS ONE">
        <title>Cytospora paraplurivora sp. nov. isolated from orchards with fruit tree decline syndrome in Ontario, Canada.</title>
        <authorList>
            <person name="Ilyukhin E."/>
            <person name="Nguyen H.D.T."/>
            <person name="Castle A.J."/>
            <person name="Ellouze W."/>
        </authorList>
    </citation>
    <scope>NUCLEOTIDE SEQUENCE [LARGE SCALE GENOMIC DNA]</scope>
    <source>
        <strain evidence="2 3">FDS-564</strain>
    </source>
</reference>
<feature type="region of interest" description="Disordered" evidence="1">
    <location>
        <begin position="323"/>
        <end position="342"/>
    </location>
</feature>
<comment type="caution">
    <text evidence="2">The sequence shown here is derived from an EMBL/GenBank/DDBJ whole genome shotgun (WGS) entry which is preliminary data.</text>
</comment>
<protein>
    <submittedName>
        <fullName evidence="2">Uncharacterized protein</fullName>
    </submittedName>
</protein>